<organism evidence="13 14">
    <name type="scientific">Aquisalibacillus elongatus</name>
    <dbReference type="NCBI Taxonomy" id="485577"/>
    <lineage>
        <taxon>Bacteria</taxon>
        <taxon>Bacillati</taxon>
        <taxon>Bacillota</taxon>
        <taxon>Bacilli</taxon>
        <taxon>Bacillales</taxon>
        <taxon>Bacillaceae</taxon>
        <taxon>Aquisalibacillus</taxon>
    </lineage>
</organism>
<keyword evidence="2 10" id="KW-0808">Transferase</keyword>
<dbReference type="CDD" id="cd01174">
    <property type="entry name" value="ribokinase"/>
    <property type="match status" value="1"/>
</dbReference>
<feature type="binding site" evidence="10">
    <location>
        <begin position="17"/>
        <end position="19"/>
    </location>
    <ligand>
        <name>substrate</name>
    </ligand>
</feature>
<dbReference type="GO" id="GO:0004747">
    <property type="term" value="F:ribokinase activity"/>
    <property type="evidence" value="ECO:0007669"/>
    <property type="project" value="UniProtKB-UniRule"/>
</dbReference>
<sequence>MNNLEGGSEVLVIGSFMMDLVFKSSRAPKDGETVIGESFKRYPGGKGANQAVAAQQLGASVTMAGKLGADLYGEEILKVLHQKQINTGKIIIDSNETTGVASINVDAKGNNRITIVPGANHAFTENDLLKIKNMLFKHKVLVLQMELNLNVTFKAVELAHEVGIPVILNPAPAAIIPEKVLSKITYLTPNESEVELLTGLKIFDIEDAYQAGEILINKGVKNVIITLGSKGAVIVNEELKEFVPGFKVKAIDTVAAGDTFNGALAMKISKEIELEKCVQFANASAALSVTKDGAIPSIPTESEVQNFLLKYQN</sequence>
<dbReference type="RefSeq" id="WP_245998009.1">
    <property type="nucleotide sequence ID" value="NZ_RKRF01000008.1"/>
</dbReference>
<keyword evidence="4 10" id="KW-0547">Nucleotide-binding</keyword>
<reference evidence="13 14" key="1">
    <citation type="submission" date="2018-11" db="EMBL/GenBank/DDBJ databases">
        <title>Genomic Encyclopedia of Type Strains, Phase IV (KMG-IV): sequencing the most valuable type-strain genomes for metagenomic binning, comparative biology and taxonomic classification.</title>
        <authorList>
            <person name="Goeker M."/>
        </authorList>
    </citation>
    <scope>NUCLEOTIDE SEQUENCE [LARGE SCALE GENOMIC DNA]</scope>
    <source>
        <strain evidence="13 14">DSM 18090</strain>
    </source>
</reference>
<keyword evidence="3 10" id="KW-0479">Metal-binding</keyword>
<feature type="site" description="Important for substrate specificity" evidence="10">
    <location>
        <position position="17"/>
    </location>
</feature>
<dbReference type="GO" id="GO:0005988">
    <property type="term" value="P:lactose metabolic process"/>
    <property type="evidence" value="ECO:0007669"/>
    <property type="project" value="UniProtKB-KW"/>
</dbReference>
<dbReference type="Proteomes" id="UP000276443">
    <property type="component" value="Unassembled WGS sequence"/>
</dbReference>
<comment type="function">
    <text evidence="10">Catalyzes the ATP-dependent phosphorylation of 2-deoxy-D-ribose to 2-deoxy-D-ribose 5-phosphate (dRib-5P), allowing the use of deoxyribose as the sole carbon source.</text>
</comment>
<feature type="binding site" evidence="10">
    <location>
        <position position="254"/>
    </location>
    <ligand>
        <name>K(+)</name>
        <dbReference type="ChEBI" id="CHEBI:29103"/>
    </ligand>
</feature>
<proteinExistence type="inferred from homology"/>
<keyword evidence="5 10" id="KW-0418">Kinase</keyword>
<evidence type="ECO:0000256" key="8">
    <source>
        <dbReference type="ARBA" id="ARBA00022958"/>
    </source>
</evidence>
<dbReference type="SUPFAM" id="SSF53613">
    <property type="entry name" value="Ribokinase-like"/>
    <property type="match status" value="1"/>
</dbReference>
<comment type="similarity">
    <text evidence="10">Belongs to the carbohydrate kinase PfkB family. Deoxyribokinase subfamily.</text>
</comment>
<keyword evidence="9 10" id="KW-0119">Carbohydrate metabolism</keyword>
<protein>
    <recommendedName>
        <fullName evidence="10">Deoxyribokinase</fullName>
        <shortName evidence="10">dRK</shortName>
        <ecNumber evidence="10">2.7.1.229</ecNumber>
    </recommendedName>
    <alternativeName>
        <fullName evidence="10">ATP:2-deoxy-D-ribose 5-phosphotransferase</fullName>
    </alternativeName>
</protein>
<comment type="caution">
    <text evidence="13">The sequence shown here is derived from an EMBL/GenBank/DDBJ whole genome shotgun (WGS) entry which is preliminary data.</text>
</comment>
<feature type="binding site" evidence="10">
    <location>
        <position position="146"/>
    </location>
    <ligand>
        <name>substrate</name>
    </ligand>
</feature>
<dbReference type="GO" id="GO:2001059">
    <property type="term" value="P:D-tagatose 6-phosphate catabolic process"/>
    <property type="evidence" value="ECO:0007669"/>
    <property type="project" value="UniProtKB-UniPathway"/>
</dbReference>
<dbReference type="PROSITE" id="PS00584">
    <property type="entry name" value="PFKB_KINASES_2"/>
    <property type="match status" value="1"/>
</dbReference>
<dbReference type="EC" id="2.7.1.229" evidence="10"/>
<dbReference type="PANTHER" id="PTHR10584:SF166">
    <property type="entry name" value="RIBOKINASE"/>
    <property type="match status" value="1"/>
</dbReference>
<dbReference type="InterPro" id="IPR017583">
    <property type="entry name" value="Tagatose/fructose_Pkinase"/>
</dbReference>
<dbReference type="UniPathway" id="UPA00704">
    <property type="reaction ID" value="UER00715"/>
</dbReference>
<dbReference type="Gene3D" id="3.40.1190.20">
    <property type="match status" value="1"/>
</dbReference>
<evidence type="ECO:0000313" key="13">
    <source>
        <dbReference type="EMBL" id="RPF54241.1"/>
    </source>
</evidence>
<keyword evidence="10" id="KW-0963">Cytoplasm</keyword>
<accession>A0A3N5CBL3</accession>
<evidence type="ECO:0000313" key="14">
    <source>
        <dbReference type="Proteomes" id="UP000276443"/>
    </source>
</evidence>
<feature type="binding site" evidence="10">
    <location>
        <begin position="45"/>
        <end position="49"/>
    </location>
    <ligand>
        <name>substrate</name>
    </ligand>
</feature>
<feature type="binding site" evidence="10">
    <location>
        <position position="297"/>
    </location>
    <ligand>
        <name>K(+)</name>
        <dbReference type="ChEBI" id="CHEBI:29103"/>
    </ligand>
</feature>
<evidence type="ECO:0000256" key="10">
    <source>
        <dbReference type="HAMAP-Rule" id="MF_01987"/>
    </source>
</evidence>
<evidence type="ECO:0000256" key="3">
    <source>
        <dbReference type="ARBA" id="ARBA00022723"/>
    </source>
</evidence>
<feature type="binding site" evidence="10">
    <location>
        <position position="288"/>
    </location>
    <ligand>
        <name>K(+)</name>
        <dbReference type="ChEBI" id="CHEBI:29103"/>
    </ligand>
</feature>
<feature type="binding site" evidence="10">
    <location>
        <position position="190"/>
    </location>
    <ligand>
        <name>ATP</name>
        <dbReference type="ChEBI" id="CHEBI:30616"/>
    </ligand>
</feature>
<feature type="domain" description="Carbohydrate kinase PfkB" evidence="12">
    <location>
        <begin position="9"/>
        <end position="300"/>
    </location>
</feature>
<evidence type="ECO:0000256" key="2">
    <source>
        <dbReference type="ARBA" id="ARBA00022679"/>
    </source>
</evidence>
<comment type="cofactor">
    <cofactor evidence="10">
        <name>Mg(2+)</name>
        <dbReference type="ChEBI" id="CHEBI:18420"/>
    </cofactor>
</comment>
<comment type="subcellular location">
    <subcellularLocation>
        <location evidence="10">Cytoplasm</location>
    </subcellularLocation>
</comment>
<keyword evidence="14" id="KW-1185">Reference proteome</keyword>
<dbReference type="UniPathway" id="UPA00916">
    <property type="reaction ID" value="UER00889"/>
</dbReference>
<evidence type="ECO:0000256" key="4">
    <source>
        <dbReference type="ARBA" id="ARBA00022741"/>
    </source>
</evidence>
<dbReference type="InterPro" id="IPR002173">
    <property type="entry name" value="Carboh/pur_kinase_PfkB_CS"/>
</dbReference>
<keyword evidence="8 10" id="KW-0630">Potassium</keyword>
<name>A0A3N5CBL3_9BACI</name>
<keyword evidence="11" id="KW-0423">Lactose metabolism</keyword>
<comment type="pathway">
    <text evidence="11">Carbohydrate metabolism; D-tagatose 6-phosphate degradation; D-glyceraldehyde 3-phosphate and glycerone phosphate from D-tagatose 6-phosphate: step 1/2.</text>
</comment>
<feature type="binding site" evidence="10">
    <location>
        <begin position="257"/>
        <end position="258"/>
    </location>
    <ligand>
        <name>ATP</name>
        <dbReference type="ChEBI" id="CHEBI:30616"/>
    </ligand>
</feature>
<feature type="binding site" evidence="10">
    <location>
        <position position="252"/>
    </location>
    <ligand>
        <name>K(+)</name>
        <dbReference type="ChEBI" id="CHEBI:29103"/>
    </ligand>
</feature>
<feature type="binding site" evidence="10">
    <location>
        <position position="291"/>
    </location>
    <ligand>
        <name>K(+)</name>
        <dbReference type="ChEBI" id="CHEBI:29103"/>
    </ligand>
</feature>
<evidence type="ECO:0000256" key="7">
    <source>
        <dbReference type="ARBA" id="ARBA00022842"/>
    </source>
</evidence>
<comment type="similarity">
    <text evidence="11">Belongs to the carbohydrate kinase PfkB family. LacC subfamily.</text>
</comment>
<dbReference type="HAMAP" id="MF_01987">
    <property type="entry name" value="Ribokinase"/>
    <property type="match status" value="1"/>
</dbReference>
<feature type="binding site" evidence="10">
    <location>
        <position position="293"/>
    </location>
    <ligand>
        <name>K(+)</name>
        <dbReference type="ChEBI" id="CHEBI:29103"/>
    </ligand>
</feature>
<keyword evidence="6 10" id="KW-0067">ATP-binding</keyword>
<comment type="subunit">
    <text evidence="10">Homodimer.</text>
</comment>
<dbReference type="GO" id="GO:0046872">
    <property type="term" value="F:metal ion binding"/>
    <property type="evidence" value="ECO:0007669"/>
    <property type="project" value="UniProtKB-KW"/>
</dbReference>
<dbReference type="AlphaFoldDB" id="A0A3N5CBL3"/>
<dbReference type="GO" id="GO:0005524">
    <property type="term" value="F:ATP binding"/>
    <property type="evidence" value="ECO:0007669"/>
    <property type="project" value="UniProtKB-UniRule"/>
</dbReference>
<feature type="binding site" evidence="10">
    <location>
        <position position="282"/>
    </location>
    <ligand>
        <name>ATP</name>
        <dbReference type="ChEBI" id="CHEBI:30616"/>
    </ligand>
</feature>
<dbReference type="GO" id="GO:0009024">
    <property type="term" value="F:tagatose-6-phosphate kinase activity"/>
    <property type="evidence" value="ECO:0007669"/>
    <property type="project" value="UniProtKB-EC"/>
</dbReference>
<evidence type="ECO:0000256" key="11">
    <source>
        <dbReference type="PIRNR" id="PIRNR000535"/>
    </source>
</evidence>
<feature type="binding site" evidence="10">
    <location>
        <position position="258"/>
    </location>
    <ligand>
        <name>substrate</name>
    </ligand>
</feature>
<dbReference type="EMBL" id="RKRF01000008">
    <property type="protein sequence ID" value="RPF54241.1"/>
    <property type="molecule type" value="Genomic_DNA"/>
</dbReference>
<evidence type="ECO:0000256" key="6">
    <source>
        <dbReference type="ARBA" id="ARBA00022840"/>
    </source>
</evidence>
<evidence type="ECO:0000259" key="12">
    <source>
        <dbReference type="Pfam" id="PF00294"/>
    </source>
</evidence>
<evidence type="ECO:0000256" key="1">
    <source>
        <dbReference type="ARBA" id="ARBA00005380"/>
    </source>
</evidence>
<comment type="catalytic activity">
    <reaction evidence="10">
        <text>2-deoxy-D-ribose + ATP = 2-deoxy-D-ribose 5-phosphate + ADP + H(+)</text>
        <dbReference type="Rhea" id="RHEA:30871"/>
        <dbReference type="ChEBI" id="CHEBI:15378"/>
        <dbReference type="ChEBI" id="CHEBI:30616"/>
        <dbReference type="ChEBI" id="CHEBI:62877"/>
        <dbReference type="ChEBI" id="CHEBI:90761"/>
        <dbReference type="ChEBI" id="CHEBI:456216"/>
        <dbReference type="EC" id="2.7.1.229"/>
    </reaction>
</comment>
<dbReference type="PRINTS" id="PR00990">
    <property type="entry name" value="RIBOKINASE"/>
</dbReference>
<dbReference type="InterPro" id="IPR011611">
    <property type="entry name" value="PfkB_dom"/>
</dbReference>
<dbReference type="PANTHER" id="PTHR10584">
    <property type="entry name" value="SUGAR KINASE"/>
    <property type="match status" value="1"/>
</dbReference>
<evidence type="ECO:0000256" key="5">
    <source>
        <dbReference type="ARBA" id="ARBA00022777"/>
    </source>
</evidence>
<dbReference type="GO" id="GO:0005829">
    <property type="term" value="C:cytosol"/>
    <property type="evidence" value="ECO:0007669"/>
    <property type="project" value="TreeGrafter"/>
</dbReference>
<dbReference type="InterPro" id="IPR011877">
    <property type="entry name" value="Ribokinase"/>
</dbReference>
<dbReference type="GO" id="GO:0019303">
    <property type="term" value="P:D-ribose catabolic process"/>
    <property type="evidence" value="ECO:0007669"/>
    <property type="project" value="UniProtKB-UniPathway"/>
</dbReference>
<gene>
    <name evidence="10" type="primary">deoK</name>
    <name evidence="13" type="ORF">EDC24_1436</name>
</gene>
<keyword evidence="7 10" id="KW-0460">Magnesium</keyword>
<evidence type="ECO:0000256" key="9">
    <source>
        <dbReference type="ARBA" id="ARBA00023277"/>
    </source>
</evidence>
<comment type="catalytic activity">
    <reaction evidence="11">
        <text>D-tagatofuranose 6-phosphate + ATP = D-tagatofuranose 1,6-bisphosphate + ADP + H(+)</text>
        <dbReference type="Rhea" id="RHEA:12420"/>
        <dbReference type="ChEBI" id="CHEBI:15378"/>
        <dbReference type="ChEBI" id="CHEBI:30616"/>
        <dbReference type="ChEBI" id="CHEBI:58694"/>
        <dbReference type="ChEBI" id="CHEBI:58695"/>
        <dbReference type="ChEBI" id="CHEBI:456216"/>
        <dbReference type="EC" id="2.7.1.144"/>
    </reaction>
</comment>
<dbReference type="InterPro" id="IPR029056">
    <property type="entry name" value="Ribokinase-like"/>
</dbReference>
<comment type="similarity">
    <text evidence="1">Belongs to the carbohydrate kinase pfkB family.</text>
</comment>
<dbReference type="InterPro" id="IPR002139">
    <property type="entry name" value="Ribo/fructo_kinase"/>
</dbReference>
<dbReference type="Pfam" id="PF00294">
    <property type="entry name" value="PfkB"/>
    <property type="match status" value="1"/>
</dbReference>
<dbReference type="PIRSF" id="PIRSF000535">
    <property type="entry name" value="1PFK/6PFK/LacC"/>
    <property type="match status" value="1"/>
</dbReference>
<feature type="active site" description="Proton acceptor" evidence="10">
    <location>
        <position position="258"/>
    </location>
</feature>
<feature type="binding site" evidence="10">
    <location>
        <begin position="226"/>
        <end position="231"/>
    </location>
    <ligand>
        <name>ATP</name>
        <dbReference type="ChEBI" id="CHEBI:30616"/>
    </ligand>
</feature>
<dbReference type="NCBIfam" id="TIGR02152">
    <property type="entry name" value="D_ribokin_bact"/>
    <property type="match status" value="1"/>
</dbReference>